<dbReference type="PROSITE" id="PS51160">
    <property type="entry name" value="ACYLPHOSPHATASE_3"/>
    <property type="match status" value="1"/>
</dbReference>
<gene>
    <name evidence="8" type="ORF">GB882_13940</name>
</gene>
<reference evidence="8 9" key="1">
    <citation type="submission" date="2019-10" db="EMBL/GenBank/DDBJ databases">
        <title>Georgenia wutianyii sp. nov. and Georgenia yuyongxinii sp. nov. isolated from plateau pika (Ochotona curzoniae) in the Qinghai-Tibet plateau of China.</title>
        <authorList>
            <person name="Tian Z."/>
        </authorList>
    </citation>
    <scope>NUCLEOTIDE SEQUENCE [LARGE SCALE GENOMIC DNA]</scope>
    <source>
        <strain evidence="8 9">JCM 15130</strain>
    </source>
</reference>
<evidence type="ECO:0000313" key="8">
    <source>
        <dbReference type="EMBL" id="MPV89773.1"/>
    </source>
</evidence>
<comment type="caution">
    <text evidence="8">The sequence shown here is derived from an EMBL/GenBank/DDBJ whole genome shotgun (WGS) entry which is preliminary data.</text>
</comment>
<dbReference type="InterPro" id="IPR001792">
    <property type="entry name" value="Acylphosphatase-like_dom"/>
</dbReference>
<dbReference type="AlphaFoldDB" id="A0A7J9UZN7"/>
<evidence type="ECO:0000259" key="7">
    <source>
        <dbReference type="PROSITE" id="PS51160"/>
    </source>
</evidence>
<dbReference type="GO" id="GO:0003998">
    <property type="term" value="F:acylphosphatase activity"/>
    <property type="evidence" value="ECO:0007669"/>
    <property type="project" value="UniProtKB-EC"/>
</dbReference>
<dbReference type="EMBL" id="WHPD01003008">
    <property type="protein sequence ID" value="MPV89773.1"/>
    <property type="molecule type" value="Genomic_DNA"/>
</dbReference>
<feature type="active site" evidence="5">
    <location>
        <position position="18"/>
    </location>
</feature>
<dbReference type="EC" id="3.6.1.7" evidence="2 5"/>
<evidence type="ECO:0000256" key="1">
    <source>
        <dbReference type="ARBA" id="ARBA00005614"/>
    </source>
</evidence>
<keyword evidence="9" id="KW-1185">Reference proteome</keyword>
<dbReference type="InterPro" id="IPR017968">
    <property type="entry name" value="Acylphosphatase_CS"/>
</dbReference>
<dbReference type="Proteomes" id="UP000429644">
    <property type="component" value="Unassembled WGS sequence"/>
</dbReference>
<evidence type="ECO:0000256" key="3">
    <source>
        <dbReference type="ARBA" id="ARBA00015991"/>
    </source>
</evidence>
<dbReference type="Pfam" id="PF00708">
    <property type="entry name" value="Acylphosphatase"/>
    <property type="match status" value="1"/>
</dbReference>
<evidence type="ECO:0000256" key="2">
    <source>
        <dbReference type="ARBA" id="ARBA00012150"/>
    </source>
</evidence>
<keyword evidence="5" id="KW-0378">Hydrolase</keyword>
<dbReference type="InterPro" id="IPR020456">
    <property type="entry name" value="Acylphosphatase"/>
</dbReference>
<feature type="domain" description="Acylphosphatase-like" evidence="7">
    <location>
        <begin position="3"/>
        <end position="88"/>
    </location>
</feature>
<dbReference type="SUPFAM" id="SSF54975">
    <property type="entry name" value="Acylphosphatase/BLUF domain-like"/>
    <property type="match status" value="1"/>
</dbReference>
<protein>
    <recommendedName>
        <fullName evidence="3 5">acylphosphatase</fullName>
        <ecNumber evidence="2 5">3.6.1.7</ecNumber>
    </recommendedName>
</protein>
<dbReference type="PANTHER" id="PTHR47268">
    <property type="entry name" value="ACYLPHOSPHATASE"/>
    <property type="match status" value="1"/>
</dbReference>
<dbReference type="OrthoDB" id="3182027at2"/>
<evidence type="ECO:0000256" key="5">
    <source>
        <dbReference type="PROSITE-ProRule" id="PRU00520"/>
    </source>
</evidence>
<sequence>MIRRRAIVHGLVQGVGFRFSCQAQAERLGLGGFAVNRDDGTVEVVVEGDTVAVDRMLAWLNDGPRAAQVTRVDVTVEEPQGEGGFDTF</sequence>
<dbReference type="Gene3D" id="3.30.70.100">
    <property type="match status" value="1"/>
</dbReference>
<evidence type="ECO:0000256" key="4">
    <source>
        <dbReference type="ARBA" id="ARBA00047645"/>
    </source>
</evidence>
<organism evidence="8 9">
    <name type="scientific">Georgenia ruanii</name>
    <dbReference type="NCBI Taxonomy" id="348442"/>
    <lineage>
        <taxon>Bacteria</taxon>
        <taxon>Bacillati</taxon>
        <taxon>Actinomycetota</taxon>
        <taxon>Actinomycetes</taxon>
        <taxon>Micrococcales</taxon>
        <taxon>Bogoriellaceae</taxon>
        <taxon>Georgenia</taxon>
    </lineage>
</organism>
<evidence type="ECO:0000256" key="6">
    <source>
        <dbReference type="RuleBase" id="RU004168"/>
    </source>
</evidence>
<comment type="catalytic activity">
    <reaction evidence="4 5">
        <text>an acyl phosphate + H2O = a carboxylate + phosphate + H(+)</text>
        <dbReference type="Rhea" id="RHEA:14965"/>
        <dbReference type="ChEBI" id="CHEBI:15377"/>
        <dbReference type="ChEBI" id="CHEBI:15378"/>
        <dbReference type="ChEBI" id="CHEBI:29067"/>
        <dbReference type="ChEBI" id="CHEBI:43474"/>
        <dbReference type="ChEBI" id="CHEBI:59918"/>
        <dbReference type="EC" id="3.6.1.7"/>
    </reaction>
</comment>
<dbReference type="InterPro" id="IPR036046">
    <property type="entry name" value="Acylphosphatase-like_dom_sf"/>
</dbReference>
<comment type="similarity">
    <text evidence="1 6">Belongs to the acylphosphatase family.</text>
</comment>
<feature type="active site" evidence="5">
    <location>
        <position position="36"/>
    </location>
</feature>
<dbReference type="RefSeq" id="WP_152232534.1">
    <property type="nucleotide sequence ID" value="NZ_BAAAOT010000035.1"/>
</dbReference>
<dbReference type="PROSITE" id="PS00150">
    <property type="entry name" value="ACYLPHOSPHATASE_1"/>
    <property type="match status" value="1"/>
</dbReference>
<proteinExistence type="inferred from homology"/>
<evidence type="ECO:0000313" key="9">
    <source>
        <dbReference type="Proteomes" id="UP000429644"/>
    </source>
</evidence>
<dbReference type="PANTHER" id="PTHR47268:SF4">
    <property type="entry name" value="ACYLPHOSPHATASE"/>
    <property type="match status" value="1"/>
</dbReference>
<accession>A0A7J9UZN7</accession>
<name>A0A7J9UZN7_9MICO</name>